<evidence type="ECO:0000256" key="2">
    <source>
        <dbReference type="ARBA" id="ARBA00012925"/>
    </source>
</evidence>
<comment type="caution">
    <text evidence="9">The sequence shown here is derived from an EMBL/GenBank/DDBJ whole genome shotgun (WGS) entry which is preliminary data.</text>
</comment>
<evidence type="ECO:0000256" key="7">
    <source>
        <dbReference type="PIRSR" id="PIRSR601765-1"/>
    </source>
</evidence>
<dbReference type="GO" id="GO:0071244">
    <property type="term" value="P:cellular response to carbon dioxide"/>
    <property type="evidence" value="ECO:0007669"/>
    <property type="project" value="TreeGrafter"/>
</dbReference>
<comment type="function">
    <text evidence="8">Reversible hydration of carbon dioxide.</text>
</comment>
<protein>
    <recommendedName>
        <fullName evidence="2 8">Carbonic anhydrase</fullName>
        <ecNumber evidence="2 8">4.2.1.1</ecNumber>
    </recommendedName>
    <alternativeName>
        <fullName evidence="8">Carbonate dehydratase</fullName>
    </alternativeName>
</protein>
<evidence type="ECO:0000256" key="8">
    <source>
        <dbReference type="RuleBase" id="RU003956"/>
    </source>
</evidence>
<comment type="similarity">
    <text evidence="1 8">Belongs to the beta-class carbonic anhydrase family.</text>
</comment>
<feature type="binding site" evidence="7">
    <location>
        <position position="109"/>
    </location>
    <ligand>
        <name>Zn(2+)</name>
        <dbReference type="ChEBI" id="CHEBI:29105"/>
    </ligand>
</feature>
<evidence type="ECO:0000256" key="1">
    <source>
        <dbReference type="ARBA" id="ARBA00006217"/>
    </source>
</evidence>
<dbReference type="EC" id="4.2.1.1" evidence="2 8"/>
<keyword evidence="10" id="KW-1185">Reference proteome</keyword>
<accession>A0A9P6W212</accession>
<dbReference type="OrthoDB" id="10248475at2759"/>
<dbReference type="Gene3D" id="3.40.1050.10">
    <property type="entry name" value="Carbonic anhydrase"/>
    <property type="match status" value="1"/>
</dbReference>
<evidence type="ECO:0000256" key="3">
    <source>
        <dbReference type="ARBA" id="ARBA00022723"/>
    </source>
</evidence>
<dbReference type="GO" id="GO:0008270">
    <property type="term" value="F:zinc ion binding"/>
    <property type="evidence" value="ECO:0007669"/>
    <property type="project" value="UniProtKB-UniRule"/>
</dbReference>
<dbReference type="InterPro" id="IPR001765">
    <property type="entry name" value="Carbonic_anhydrase"/>
</dbReference>
<feature type="binding site" evidence="7">
    <location>
        <position position="112"/>
    </location>
    <ligand>
        <name>Zn(2+)</name>
        <dbReference type="ChEBI" id="CHEBI:29105"/>
    </ligand>
</feature>
<keyword evidence="4 7" id="KW-0862">Zinc</keyword>
<dbReference type="Proteomes" id="UP000750334">
    <property type="component" value="Unassembled WGS sequence"/>
</dbReference>
<dbReference type="InterPro" id="IPR015892">
    <property type="entry name" value="Carbonic_anhydrase_CS"/>
</dbReference>
<dbReference type="SMART" id="SM00947">
    <property type="entry name" value="Pro_CA"/>
    <property type="match status" value="1"/>
</dbReference>
<dbReference type="Pfam" id="PF00484">
    <property type="entry name" value="Pro_CA"/>
    <property type="match status" value="1"/>
</dbReference>
<reference evidence="9 10" key="1">
    <citation type="submission" date="2020-11" db="EMBL/GenBank/DDBJ databases">
        <title>Kefir isolates.</title>
        <authorList>
            <person name="Marcisauskas S."/>
            <person name="Kim Y."/>
            <person name="Blasche S."/>
        </authorList>
    </citation>
    <scope>NUCLEOTIDE SEQUENCE [LARGE SCALE GENOMIC DNA]</scope>
    <source>
        <strain evidence="9 10">OG2</strain>
    </source>
</reference>
<comment type="catalytic activity">
    <reaction evidence="6 8">
        <text>hydrogencarbonate + H(+) = CO2 + H2O</text>
        <dbReference type="Rhea" id="RHEA:10748"/>
        <dbReference type="ChEBI" id="CHEBI:15377"/>
        <dbReference type="ChEBI" id="CHEBI:15378"/>
        <dbReference type="ChEBI" id="CHEBI:16526"/>
        <dbReference type="ChEBI" id="CHEBI:17544"/>
        <dbReference type="EC" id="4.2.1.1"/>
    </reaction>
</comment>
<keyword evidence="3 7" id="KW-0479">Metal-binding</keyword>
<feature type="binding site" evidence="7">
    <location>
        <position position="54"/>
    </location>
    <ligand>
        <name>Zn(2+)</name>
        <dbReference type="ChEBI" id="CHEBI:29105"/>
    </ligand>
</feature>
<proteinExistence type="inferred from homology"/>
<organism evidence="9 10">
    <name type="scientific">Maudiozyma exigua</name>
    <name type="common">Yeast</name>
    <name type="synonym">Kazachstania exigua</name>
    <dbReference type="NCBI Taxonomy" id="34358"/>
    <lineage>
        <taxon>Eukaryota</taxon>
        <taxon>Fungi</taxon>
        <taxon>Dikarya</taxon>
        <taxon>Ascomycota</taxon>
        <taxon>Saccharomycotina</taxon>
        <taxon>Saccharomycetes</taxon>
        <taxon>Saccharomycetales</taxon>
        <taxon>Saccharomycetaceae</taxon>
        <taxon>Maudiozyma</taxon>
    </lineage>
</organism>
<sequence>MGTDILTTIEPSYSSTNLLVANKEWADTMKTSNPSMFTPFATTNHTPHTLFFGCSDARYNESCLGYAAGEVFTFKTIANIVLENDLSAQSALEYAVNVLNVKQIVICGHTDCGGINTCLLNRRNGLKDSHCSHLYSYLQDIEELRDEHIDFNLNKNVSITQKGKELAFRNVRKQAQKIAEKDFIQTAIQERGLRIHGLIYNLDSGLLEKVEIH</sequence>
<dbReference type="GO" id="GO:0034599">
    <property type="term" value="P:cellular response to oxidative stress"/>
    <property type="evidence" value="ECO:0007669"/>
    <property type="project" value="TreeGrafter"/>
</dbReference>
<dbReference type="PROSITE" id="PS00705">
    <property type="entry name" value="PROK_CO2_ANHYDRASE_2"/>
    <property type="match status" value="1"/>
</dbReference>
<comment type="cofactor">
    <cofactor evidence="7">
        <name>Zn(2+)</name>
        <dbReference type="ChEBI" id="CHEBI:29105"/>
    </cofactor>
    <text evidence="7">Binds 1 zinc ion per subunit.</text>
</comment>
<evidence type="ECO:0000256" key="5">
    <source>
        <dbReference type="ARBA" id="ARBA00023239"/>
    </source>
</evidence>
<dbReference type="PANTHER" id="PTHR11002">
    <property type="entry name" value="CARBONIC ANHYDRASE"/>
    <property type="match status" value="1"/>
</dbReference>
<name>A0A9P6W212_MAUEX</name>
<dbReference type="PANTHER" id="PTHR11002:SF76">
    <property type="entry name" value="CARBONIC ANHYDRASE"/>
    <property type="match status" value="1"/>
</dbReference>
<dbReference type="GO" id="GO:0005737">
    <property type="term" value="C:cytoplasm"/>
    <property type="evidence" value="ECO:0007669"/>
    <property type="project" value="TreeGrafter"/>
</dbReference>
<evidence type="ECO:0000313" key="9">
    <source>
        <dbReference type="EMBL" id="KAG0661681.1"/>
    </source>
</evidence>
<evidence type="ECO:0000256" key="4">
    <source>
        <dbReference type="ARBA" id="ARBA00022833"/>
    </source>
</evidence>
<dbReference type="SUPFAM" id="SSF53056">
    <property type="entry name" value="beta-carbonic anhydrase, cab"/>
    <property type="match status" value="1"/>
</dbReference>
<keyword evidence="5 8" id="KW-0456">Lyase</keyword>
<dbReference type="InterPro" id="IPR036874">
    <property type="entry name" value="Carbonic_anhydrase_sf"/>
</dbReference>
<dbReference type="EMBL" id="PUHR01000157">
    <property type="protein sequence ID" value="KAG0661681.1"/>
    <property type="molecule type" value="Genomic_DNA"/>
</dbReference>
<dbReference type="GO" id="GO:0015976">
    <property type="term" value="P:carbon utilization"/>
    <property type="evidence" value="ECO:0007669"/>
    <property type="project" value="InterPro"/>
</dbReference>
<gene>
    <name evidence="9" type="ORF">C6P45_001280</name>
</gene>
<dbReference type="AlphaFoldDB" id="A0A9P6W212"/>
<feature type="binding site" evidence="7">
    <location>
        <position position="56"/>
    </location>
    <ligand>
        <name>Zn(2+)</name>
        <dbReference type="ChEBI" id="CHEBI:29105"/>
    </ligand>
</feature>
<evidence type="ECO:0000313" key="10">
    <source>
        <dbReference type="Proteomes" id="UP000750334"/>
    </source>
</evidence>
<evidence type="ECO:0000256" key="6">
    <source>
        <dbReference type="ARBA" id="ARBA00048348"/>
    </source>
</evidence>
<dbReference type="GO" id="GO:0004089">
    <property type="term" value="F:carbonate dehydratase activity"/>
    <property type="evidence" value="ECO:0007669"/>
    <property type="project" value="UniProtKB-UniRule"/>
</dbReference>